<protein>
    <submittedName>
        <fullName evidence="2">MaoC family dehydratase N-terminal domain-containing protein</fullName>
    </submittedName>
</protein>
<evidence type="ECO:0000313" key="3">
    <source>
        <dbReference type="Proteomes" id="UP001597286"/>
    </source>
</evidence>
<organism evidence="2 3">
    <name type="scientific">Rhodococcus gannanensis</name>
    <dbReference type="NCBI Taxonomy" id="1960308"/>
    <lineage>
        <taxon>Bacteria</taxon>
        <taxon>Bacillati</taxon>
        <taxon>Actinomycetota</taxon>
        <taxon>Actinomycetes</taxon>
        <taxon>Mycobacteriales</taxon>
        <taxon>Nocardiaceae</taxon>
        <taxon>Rhodococcus</taxon>
    </lineage>
</organism>
<sequence length="427" mass="48662">MTSTAEKDQSDTEIYEFLETDIQRARDIVGIYHGVTQREQFSRATPDFIRNFARSYGDDNPLFVDEDYAQDTRWGGQIVPPMFNIALRQELLTDPMPREHRRPAFRGIHVFVSGSTTDWYRPVFDGDTVYAFHGFEKVELKESEFAGRSLFVTRVHVQFNQRAEVVQAQRVLTIHTERHESKKRKKYDAIEAATYTPEDIAAIDELYAAEKPRGAETRLWEDVEVGDSLGNMVKGPLTATDMMVFHSGGYGFAPYTPCAGRLAHKNRERIAAFYIPNEQGVPDVAQRIHWDSGYARSIGLPAAYDYGMMRDCWLTHYLTDWIGDEGWIETMSSQMRKFNYLGDTHYFTGAVTGKRVEGDRYLVDLEFRGTSQRGEVTCPATATVSLPSRASGLAALPTAPDEWERIAARLLKRHGELRAEKRRSGRS</sequence>
<reference evidence="3" key="1">
    <citation type="journal article" date="2019" name="Int. J. Syst. Evol. Microbiol.">
        <title>The Global Catalogue of Microorganisms (GCM) 10K type strain sequencing project: providing services to taxonomists for standard genome sequencing and annotation.</title>
        <authorList>
            <consortium name="The Broad Institute Genomics Platform"/>
            <consortium name="The Broad Institute Genome Sequencing Center for Infectious Disease"/>
            <person name="Wu L."/>
            <person name="Ma J."/>
        </authorList>
    </citation>
    <scope>NUCLEOTIDE SEQUENCE [LARGE SCALE GENOMIC DNA]</scope>
    <source>
        <strain evidence="3">DT72</strain>
    </source>
</reference>
<dbReference type="SUPFAM" id="SSF54637">
    <property type="entry name" value="Thioesterase/thiol ester dehydrase-isomerase"/>
    <property type="match status" value="2"/>
</dbReference>
<dbReference type="EMBL" id="JBHUFB010000009">
    <property type="protein sequence ID" value="MFD1812615.1"/>
    <property type="molecule type" value="Genomic_DNA"/>
</dbReference>
<dbReference type="PANTHER" id="PTHR43664:SF1">
    <property type="entry name" value="BETA-METHYLMALYL-COA DEHYDRATASE"/>
    <property type="match status" value="1"/>
</dbReference>
<evidence type="ECO:0000259" key="1">
    <source>
        <dbReference type="Pfam" id="PF13452"/>
    </source>
</evidence>
<dbReference type="Pfam" id="PF13452">
    <property type="entry name" value="FAS1_DH_region"/>
    <property type="match status" value="1"/>
</dbReference>
<feature type="domain" description="FAS1-like dehydratase" evidence="1">
    <location>
        <begin position="49"/>
        <end position="167"/>
    </location>
</feature>
<proteinExistence type="predicted"/>
<accession>A0ABW4P2E3</accession>
<dbReference type="PANTHER" id="PTHR43664">
    <property type="entry name" value="MONOAMINE OXIDASE-RELATED"/>
    <property type="match status" value="1"/>
</dbReference>
<evidence type="ECO:0000313" key="2">
    <source>
        <dbReference type="EMBL" id="MFD1812615.1"/>
    </source>
</evidence>
<name>A0ABW4P2E3_9NOCA</name>
<dbReference type="Gene3D" id="3.10.129.10">
    <property type="entry name" value="Hotdog Thioesterase"/>
    <property type="match status" value="2"/>
</dbReference>
<gene>
    <name evidence="2" type="ORF">ACFSJG_10350</name>
</gene>
<keyword evidence="3" id="KW-1185">Reference proteome</keyword>
<dbReference type="InterPro" id="IPR039569">
    <property type="entry name" value="FAS1-like_DH_region"/>
</dbReference>
<dbReference type="RefSeq" id="WP_378485114.1">
    <property type="nucleotide sequence ID" value="NZ_JBHUFB010000009.1"/>
</dbReference>
<comment type="caution">
    <text evidence="2">The sequence shown here is derived from an EMBL/GenBank/DDBJ whole genome shotgun (WGS) entry which is preliminary data.</text>
</comment>
<dbReference type="InterPro" id="IPR029069">
    <property type="entry name" value="HotDog_dom_sf"/>
</dbReference>
<dbReference type="CDD" id="cd03441">
    <property type="entry name" value="R_hydratase_like"/>
    <property type="match status" value="1"/>
</dbReference>
<dbReference type="InterPro" id="IPR052342">
    <property type="entry name" value="MCH/BMMD"/>
</dbReference>
<dbReference type="Proteomes" id="UP001597286">
    <property type="component" value="Unassembled WGS sequence"/>
</dbReference>